<dbReference type="Gene3D" id="3.40.50.300">
    <property type="entry name" value="P-loop containing nucleotide triphosphate hydrolases"/>
    <property type="match status" value="1"/>
</dbReference>
<dbReference type="SMART" id="SM00173">
    <property type="entry name" value="RAS"/>
    <property type="match status" value="1"/>
</dbReference>
<accession>A0A8D8ZTE9</accession>
<dbReference type="Gene3D" id="2.30.29.30">
    <property type="entry name" value="Pleckstrin-homology domain (PH domain)/Phosphotyrosine-binding domain (PTB)"/>
    <property type="match status" value="1"/>
</dbReference>
<dbReference type="InterPro" id="IPR011993">
    <property type="entry name" value="PH-like_dom_sf"/>
</dbReference>
<name>A0A8D8ZTE9_9HEMI</name>
<protein>
    <submittedName>
        <fullName evidence="2">Exocyst complex component 8</fullName>
    </submittedName>
</protein>
<dbReference type="InterPro" id="IPR027417">
    <property type="entry name" value="P-loop_NTPase"/>
</dbReference>
<dbReference type="Pfam" id="PF00071">
    <property type="entry name" value="Ras"/>
    <property type="match status" value="1"/>
</dbReference>
<dbReference type="PRINTS" id="PR00449">
    <property type="entry name" value="RASTRNSFRMNG"/>
</dbReference>
<dbReference type="PANTHER" id="PTHR46350:SF2">
    <property type="entry name" value="RAS LIKE FAMILY 10 MEMBER B"/>
    <property type="match status" value="1"/>
</dbReference>
<dbReference type="CDD" id="cd01226">
    <property type="entry name" value="PH_RalBD_exo84"/>
    <property type="match status" value="1"/>
</dbReference>
<feature type="compositionally biased region" description="Polar residues" evidence="1">
    <location>
        <begin position="247"/>
        <end position="263"/>
    </location>
</feature>
<dbReference type="InterPro" id="IPR001806">
    <property type="entry name" value="Small_GTPase"/>
</dbReference>
<dbReference type="InterPro" id="IPR052661">
    <property type="entry name" value="Ras-like_GTPase_Reg"/>
</dbReference>
<dbReference type="GO" id="GO:0005525">
    <property type="term" value="F:GTP binding"/>
    <property type="evidence" value="ECO:0007669"/>
    <property type="project" value="InterPro"/>
</dbReference>
<dbReference type="SMART" id="SM00175">
    <property type="entry name" value="RAB"/>
    <property type="match status" value="1"/>
</dbReference>
<dbReference type="AlphaFoldDB" id="A0A8D8ZTE9"/>
<dbReference type="PROSITE" id="PS51421">
    <property type="entry name" value="RAS"/>
    <property type="match status" value="1"/>
</dbReference>
<proteinExistence type="predicted"/>
<dbReference type="SUPFAM" id="SSF52540">
    <property type="entry name" value="P-loop containing nucleoside triphosphate hydrolases"/>
    <property type="match status" value="1"/>
</dbReference>
<dbReference type="EMBL" id="HBUF01534866">
    <property type="protein sequence ID" value="CAG6752979.1"/>
    <property type="molecule type" value="Transcribed_RNA"/>
</dbReference>
<dbReference type="SUPFAM" id="SSF50729">
    <property type="entry name" value="PH domain-like"/>
    <property type="match status" value="1"/>
</dbReference>
<dbReference type="PANTHER" id="PTHR46350">
    <property type="entry name" value="RAS LIKE FAMILY 10 MEMBER B-RELATED"/>
    <property type="match status" value="1"/>
</dbReference>
<dbReference type="Pfam" id="PF08700">
    <property type="entry name" value="VPS51_Exo84_N"/>
    <property type="match status" value="1"/>
</dbReference>
<reference evidence="2" key="1">
    <citation type="submission" date="2021-05" db="EMBL/GenBank/DDBJ databases">
        <authorList>
            <person name="Alioto T."/>
            <person name="Alioto T."/>
            <person name="Gomez Garrido J."/>
        </authorList>
    </citation>
    <scope>NUCLEOTIDE SEQUENCE</scope>
</reference>
<feature type="region of interest" description="Disordered" evidence="1">
    <location>
        <begin position="245"/>
        <end position="291"/>
    </location>
</feature>
<feature type="compositionally biased region" description="Acidic residues" evidence="1">
    <location>
        <begin position="265"/>
        <end position="285"/>
    </location>
</feature>
<sequence length="563" mass="64014">MSDPMIKRLSSNDFNVEKFVKELSQHCVGGLELQQKRVEIGALAEETNSLLKKNVFHNYMLFIETAKEISHLEGEMYQLSHLLTEQRSLLATLAHSSIVEGVAPLNTSVNNTTVEQDKETQTRKQLSDIMQKMEGCVPLLDSSRAFIMEGDLTELDPLDNKPLRRVHAYLLSDMLILACPIQGDQGRYQMNTCYDNLTSLAVVNIRHIAAAFKLLAFPDTRVFQAPSASVKKEWLDKFEEIKKSSKEQNSSLPKPVQGDSSGNPFEDEDEEEEEEEEVEEEEDGGSETCTDSMELDDFVKIILLGAPGVGKTSIIQQFVWTSFDKEYYPTQRKHTYYPTIIRNETYYGLKITDLPCIPYFPIDSYMEWTDFRFYGLRQATAYILVFDLSKANIDSTFQYIKSMRDQILESRAKDIDKVTLMVVGNKLDLMPNLDQVLNKDLHKSSSNHQSLFTTVTSSLNGSQQRVLTPYETCRQNIINLVKKHWRCPYMECSAKYNYKLNLTFKDLMDTIEANCRRAAANKEAAGGARDRRRGGGLLTAFQGRNCDTGRSSEGDSGRNCHIL</sequence>
<dbReference type="PROSITE" id="PS51419">
    <property type="entry name" value="RAB"/>
    <property type="match status" value="1"/>
</dbReference>
<organism evidence="2">
    <name type="scientific">Cacopsylla melanoneura</name>
    <dbReference type="NCBI Taxonomy" id="428564"/>
    <lineage>
        <taxon>Eukaryota</taxon>
        <taxon>Metazoa</taxon>
        <taxon>Ecdysozoa</taxon>
        <taxon>Arthropoda</taxon>
        <taxon>Hexapoda</taxon>
        <taxon>Insecta</taxon>
        <taxon>Pterygota</taxon>
        <taxon>Neoptera</taxon>
        <taxon>Paraneoptera</taxon>
        <taxon>Hemiptera</taxon>
        <taxon>Sternorrhyncha</taxon>
        <taxon>Psylloidea</taxon>
        <taxon>Psyllidae</taxon>
        <taxon>Psyllinae</taxon>
        <taxon>Cacopsylla</taxon>
    </lineage>
</organism>
<dbReference type="GO" id="GO:0003924">
    <property type="term" value="F:GTPase activity"/>
    <property type="evidence" value="ECO:0007669"/>
    <property type="project" value="InterPro"/>
</dbReference>
<evidence type="ECO:0000313" key="2">
    <source>
        <dbReference type="EMBL" id="CAG6752979.1"/>
    </source>
</evidence>
<evidence type="ECO:0000256" key="1">
    <source>
        <dbReference type="SAM" id="MobiDB-lite"/>
    </source>
</evidence>